<organism evidence="2 3">
    <name type="scientific">Geobacter sulfurreducens (strain ATCC 51573 / DSM 12127 / PCA)</name>
    <dbReference type="NCBI Taxonomy" id="243231"/>
    <lineage>
        <taxon>Bacteria</taxon>
        <taxon>Pseudomonadati</taxon>
        <taxon>Thermodesulfobacteriota</taxon>
        <taxon>Desulfuromonadia</taxon>
        <taxon>Geobacterales</taxon>
        <taxon>Geobacteraceae</taxon>
        <taxon>Geobacter</taxon>
    </lineage>
</organism>
<dbReference type="KEGG" id="gsu:GSU3602"/>
<keyword evidence="1" id="KW-1133">Transmembrane helix</keyword>
<protein>
    <submittedName>
        <fullName evidence="2">Uncharacterized protein</fullName>
    </submittedName>
</protein>
<evidence type="ECO:0000313" key="2">
    <source>
        <dbReference type="EMBL" id="AFP20495.1"/>
    </source>
</evidence>
<dbReference type="EMBL" id="AE017180">
    <property type="protein sequence ID" value="AFP20495.1"/>
    <property type="molecule type" value="Genomic_DNA"/>
</dbReference>
<keyword evidence="1" id="KW-0812">Transmembrane</keyword>
<dbReference type="EnsemblBacteria" id="AFP20495">
    <property type="protein sequence ID" value="AFP20495"/>
    <property type="gene ID" value="GSU3602"/>
</dbReference>
<reference evidence="2 3" key="1">
    <citation type="journal article" date="2003" name="Science">
        <title>Genome of Geobacter sulfurreducens: metal reduction in subsurface environments.</title>
        <authorList>
            <person name="Methe B.A."/>
            <person name="Nelson K.E."/>
            <person name="Eisen J.A."/>
            <person name="Paulsen I.T."/>
            <person name="Nelson W."/>
            <person name="Heidelberg J.F."/>
            <person name="Wu D."/>
            <person name="Wu M."/>
            <person name="Ward N."/>
            <person name="Beanan M.J."/>
            <person name="Dodson R.J."/>
            <person name="Madupu R."/>
            <person name="Brinkac L.M."/>
            <person name="Daugherty S.C."/>
            <person name="DeBoy R.T."/>
            <person name="Durkin A.S."/>
            <person name="Gwinn M."/>
            <person name="Kolonay J.F."/>
            <person name="Sullivan S.A."/>
            <person name="Haft D.H."/>
            <person name="Selengut J."/>
            <person name="Davidsen T.M."/>
            <person name="Zafar N."/>
            <person name="White O."/>
            <person name="Tran B."/>
            <person name="Romero C."/>
            <person name="Forberger H.A."/>
            <person name="Weidman J."/>
            <person name="Khouri H."/>
            <person name="Feldblyum T.V."/>
            <person name="Utterback T.R."/>
            <person name="Van Aken S.E."/>
            <person name="Lovley D.R."/>
            <person name="Fraser C.M."/>
        </authorList>
    </citation>
    <scope>NUCLEOTIDE SEQUENCE [LARGE SCALE GENOMIC DNA]</scope>
    <source>
        <strain evidence="3">ATCC 51573 / DSM 12127 / PCA</strain>
    </source>
</reference>
<dbReference type="InParanoid" id="I7EPC6"/>
<feature type="transmembrane region" description="Helical" evidence="1">
    <location>
        <begin position="64"/>
        <end position="82"/>
    </location>
</feature>
<keyword evidence="1" id="KW-0472">Membrane</keyword>
<name>I7EPC6_GEOSL</name>
<dbReference type="Proteomes" id="UP000000577">
    <property type="component" value="Chromosome"/>
</dbReference>
<evidence type="ECO:0000313" key="3">
    <source>
        <dbReference type="Proteomes" id="UP000000577"/>
    </source>
</evidence>
<evidence type="ECO:0000256" key="1">
    <source>
        <dbReference type="SAM" id="Phobius"/>
    </source>
</evidence>
<accession>I7EPC6</accession>
<reference evidence="2 3" key="2">
    <citation type="journal article" date="2012" name="BMC Genomics">
        <title>Comparative genomic analysis of Geobacter sulfurreducens KN400, a strain with enhanced capacity for extracellular electron transfer and electricity production.</title>
        <authorList>
            <person name="Butler J.E."/>
            <person name="Young N.D."/>
            <person name="Aklujkar M."/>
            <person name="Lovley D.R."/>
        </authorList>
    </citation>
    <scope>NUCLEOTIDE SEQUENCE [LARGE SCALE GENOMIC DNA]</scope>
    <source>
        <strain evidence="3">ATCC 51573 / DSM 12127 / PCA</strain>
    </source>
</reference>
<keyword evidence="3" id="KW-1185">Reference proteome</keyword>
<sequence>MSRPVDPLGSFEQRPAKQAISVFTRAVREVPGSPYVVMAQFRRSPSMRQRASGRYEECEILRGIFYWLALILHLRLGAITIRKKIDIKFRLM</sequence>
<dbReference type="HOGENOM" id="CLU_2409085_0_0_7"/>
<gene>
    <name evidence="2" type="ordered locus">GSU3602</name>
</gene>
<dbReference type="STRING" id="243231.GSU3602"/>
<dbReference type="AlphaFoldDB" id="I7EPC6"/>
<proteinExistence type="predicted"/>